<evidence type="ECO:0000256" key="1">
    <source>
        <dbReference type="SAM" id="MobiDB-lite"/>
    </source>
</evidence>
<dbReference type="KEGG" id="ahw:NCTC11636_01895"/>
<feature type="compositionally biased region" description="Basic and acidic residues" evidence="1">
    <location>
        <begin position="1"/>
        <end position="14"/>
    </location>
</feature>
<name>A0A3S4R1Q7_9ACTO</name>
<feature type="region of interest" description="Disordered" evidence="1">
    <location>
        <begin position="1"/>
        <end position="22"/>
    </location>
</feature>
<dbReference type="EMBL" id="LR134350">
    <property type="protein sequence ID" value="VEG29135.1"/>
    <property type="molecule type" value="Genomic_DNA"/>
</dbReference>
<dbReference type="AlphaFoldDB" id="A0A3S4R1Q7"/>
<evidence type="ECO:0000313" key="2">
    <source>
        <dbReference type="EMBL" id="VEG29135.1"/>
    </source>
</evidence>
<organism evidence="2 3">
    <name type="scientific">Actinomyces howellii</name>
    <dbReference type="NCBI Taxonomy" id="52771"/>
    <lineage>
        <taxon>Bacteria</taxon>
        <taxon>Bacillati</taxon>
        <taxon>Actinomycetota</taxon>
        <taxon>Actinomycetes</taxon>
        <taxon>Actinomycetales</taxon>
        <taxon>Actinomycetaceae</taxon>
        <taxon>Actinomyces</taxon>
    </lineage>
</organism>
<reference evidence="2 3" key="1">
    <citation type="submission" date="2018-12" db="EMBL/GenBank/DDBJ databases">
        <authorList>
            <consortium name="Pathogen Informatics"/>
        </authorList>
    </citation>
    <scope>NUCLEOTIDE SEQUENCE [LARGE SCALE GENOMIC DNA]</scope>
    <source>
        <strain evidence="2 3">NCTC11636</strain>
    </source>
</reference>
<proteinExistence type="predicted"/>
<protein>
    <submittedName>
        <fullName evidence="2">Uncharacterized protein</fullName>
    </submittedName>
</protein>
<gene>
    <name evidence="2" type="ORF">NCTC11636_01895</name>
</gene>
<evidence type="ECO:0000313" key="3">
    <source>
        <dbReference type="Proteomes" id="UP000266895"/>
    </source>
</evidence>
<dbReference type="Proteomes" id="UP000266895">
    <property type="component" value="Chromosome"/>
</dbReference>
<keyword evidence="3" id="KW-1185">Reference proteome</keyword>
<sequence>MTSDAEGVRGRQAEYPDDEDARELAREASLCVSRTLVRSRAATT</sequence>
<accession>A0A3S4R1Q7</accession>